<dbReference type="AlphaFoldDB" id="A0AAD8A6H0"/>
<feature type="domain" description="Nose resistant-to-fluoxetine protein N-terminal" evidence="1">
    <location>
        <begin position="1"/>
        <end position="48"/>
    </location>
</feature>
<dbReference type="Proteomes" id="UP001233999">
    <property type="component" value="Unassembled WGS sequence"/>
</dbReference>
<evidence type="ECO:0000313" key="3">
    <source>
        <dbReference type="Proteomes" id="UP001233999"/>
    </source>
</evidence>
<sequence>WDAKAKVPAGILSGNLNSLGNYDECVAVRNIDTEAGVIDAQYCLTTISDVDVSSLGVLGNLAELNDEEDKIRLG</sequence>
<dbReference type="Pfam" id="PF20146">
    <property type="entry name" value="NRF"/>
    <property type="match status" value="1"/>
</dbReference>
<evidence type="ECO:0000313" key="2">
    <source>
        <dbReference type="EMBL" id="KAJ9592891.1"/>
    </source>
</evidence>
<name>A0AAD8A6H0_DIPPU</name>
<protein>
    <recommendedName>
        <fullName evidence="1">Nose resistant-to-fluoxetine protein N-terminal domain-containing protein</fullName>
    </recommendedName>
</protein>
<dbReference type="EMBL" id="JASPKZ010003799">
    <property type="protein sequence ID" value="KAJ9592891.1"/>
    <property type="molecule type" value="Genomic_DNA"/>
</dbReference>
<comment type="caution">
    <text evidence="2">The sequence shown here is derived from an EMBL/GenBank/DDBJ whole genome shotgun (WGS) entry which is preliminary data.</text>
</comment>
<proteinExistence type="predicted"/>
<feature type="non-terminal residue" evidence="2">
    <location>
        <position position="74"/>
    </location>
</feature>
<evidence type="ECO:0000259" key="1">
    <source>
        <dbReference type="Pfam" id="PF20146"/>
    </source>
</evidence>
<dbReference type="InterPro" id="IPR006621">
    <property type="entry name" value="Nose-resist-to-fluoxetine_N"/>
</dbReference>
<gene>
    <name evidence="2" type="ORF">L9F63_015469</name>
</gene>
<organism evidence="2 3">
    <name type="scientific">Diploptera punctata</name>
    <name type="common">Pacific beetle cockroach</name>
    <dbReference type="NCBI Taxonomy" id="6984"/>
    <lineage>
        <taxon>Eukaryota</taxon>
        <taxon>Metazoa</taxon>
        <taxon>Ecdysozoa</taxon>
        <taxon>Arthropoda</taxon>
        <taxon>Hexapoda</taxon>
        <taxon>Insecta</taxon>
        <taxon>Pterygota</taxon>
        <taxon>Neoptera</taxon>
        <taxon>Polyneoptera</taxon>
        <taxon>Dictyoptera</taxon>
        <taxon>Blattodea</taxon>
        <taxon>Blaberoidea</taxon>
        <taxon>Blaberidae</taxon>
        <taxon>Diplopterinae</taxon>
        <taxon>Diploptera</taxon>
    </lineage>
</organism>
<reference evidence="2" key="2">
    <citation type="submission" date="2023-05" db="EMBL/GenBank/DDBJ databases">
        <authorList>
            <person name="Fouks B."/>
        </authorList>
    </citation>
    <scope>NUCLEOTIDE SEQUENCE</scope>
    <source>
        <strain evidence="2">Stay&amp;Tobe</strain>
        <tissue evidence="2">Testes</tissue>
    </source>
</reference>
<feature type="non-terminal residue" evidence="2">
    <location>
        <position position="1"/>
    </location>
</feature>
<keyword evidence="3" id="KW-1185">Reference proteome</keyword>
<accession>A0AAD8A6H0</accession>
<reference evidence="2" key="1">
    <citation type="journal article" date="2023" name="IScience">
        <title>Live-bearing cockroach genome reveals convergent evolutionary mechanisms linked to viviparity in insects and beyond.</title>
        <authorList>
            <person name="Fouks B."/>
            <person name="Harrison M.C."/>
            <person name="Mikhailova A.A."/>
            <person name="Marchal E."/>
            <person name="English S."/>
            <person name="Carruthers M."/>
            <person name="Jennings E.C."/>
            <person name="Chiamaka E.L."/>
            <person name="Frigard R.A."/>
            <person name="Pippel M."/>
            <person name="Attardo G.M."/>
            <person name="Benoit J.B."/>
            <person name="Bornberg-Bauer E."/>
            <person name="Tobe S.S."/>
        </authorList>
    </citation>
    <scope>NUCLEOTIDE SEQUENCE</scope>
    <source>
        <strain evidence="2">Stay&amp;Tobe</strain>
    </source>
</reference>